<name>A0A1B2AA32_9SPHN</name>
<dbReference type="AlphaFoldDB" id="A0A1B2AA32"/>
<sequence>MSGKRSPIFTALAAAGALALAGYVAFDAARAALIPVSPAAAASLPGATKAQVAAYSQFLGQPDKMPSDAAAMRAARDRLREAPLDANALNLMAYVADPEGRSPKAAKYASVATRVSPRVTFSQLVMSYSTLQAGDVQQAMRHFDAILRARPDSAQLFFPRLQQALGQAEMRESLADLLADRSPWVLSFLSEASAKKENAGHVARIMLDAGARVSPGIWTTYGGQFVTRAFEAGEYRLASQLIERVPGASADMFTSLTLSPGNLDPQFGAAAWNLISDATGSASAVDMGDGARTLSIYAAGNANDALASKTLLLRPGTWRIRQEFTKSGETAGAEAYWRIACLGLRDLWRSGNLLERAPDSLGPIVIPGNCPAQRLDLVVRVPFGQPAIDLSVRDIEIVPASPRQTPNP</sequence>
<reference evidence="2 3" key="1">
    <citation type="submission" date="2016-07" db="EMBL/GenBank/DDBJ databases">
        <title>Complete genome sequence of Altererythrobacter dongtanensis KCTC 22672, a type strain with esterase isolated from tidal flat.</title>
        <authorList>
            <person name="Cheng H."/>
            <person name="Wu Y.-H."/>
            <person name="Zhou P."/>
            <person name="Huo Y.-Y."/>
            <person name="Wang C.-S."/>
            <person name="Xu X.-W."/>
        </authorList>
    </citation>
    <scope>NUCLEOTIDE SEQUENCE [LARGE SCALE GENOMIC DNA]</scope>
    <source>
        <strain evidence="2 3">KCTC 22672</strain>
    </source>
</reference>
<evidence type="ECO:0000313" key="2">
    <source>
        <dbReference type="EMBL" id="ANY18938.1"/>
    </source>
</evidence>
<dbReference type="Proteomes" id="UP000092932">
    <property type="component" value="Chromosome"/>
</dbReference>
<dbReference type="EMBL" id="CP016591">
    <property type="protein sequence ID" value="ANY18938.1"/>
    <property type="molecule type" value="Genomic_DNA"/>
</dbReference>
<dbReference type="SUPFAM" id="SSF48452">
    <property type="entry name" value="TPR-like"/>
    <property type="match status" value="1"/>
</dbReference>
<feature type="signal peptide" evidence="1">
    <location>
        <begin position="1"/>
        <end position="21"/>
    </location>
</feature>
<evidence type="ECO:0000256" key="1">
    <source>
        <dbReference type="SAM" id="SignalP"/>
    </source>
</evidence>
<keyword evidence="3" id="KW-1185">Reference proteome</keyword>
<dbReference type="Gene3D" id="1.25.40.10">
    <property type="entry name" value="Tetratricopeptide repeat domain"/>
    <property type="match status" value="1"/>
</dbReference>
<accession>A0A1B2AA32</accession>
<evidence type="ECO:0000313" key="3">
    <source>
        <dbReference type="Proteomes" id="UP000092932"/>
    </source>
</evidence>
<dbReference type="STRING" id="692370.A6F68_00403"/>
<dbReference type="OrthoDB" id="7424229at2"/>
<gene>
    <name evidence="2" type="ORF">A6F68_00403</name>
</gene>
<protein>
    <submittedName>
        <fullName evidence="2">Uncharacterized protein</fullName>
    </submittedName>
</protein>
<proteinExistence type="predicted"/>
<dbReference type="RefSeq" id="WP_067675620.1">
    <property type="nucleotide sequence ID" value="NZ_CP016591.1"/>
</dbReference>
<dbReference type="KEGG" id="ado:A6F68_00403"/>
<organism evidence="2 3">
    <name type="scientific">Tsuneonella dongtanensis</name>
    <dbReference type="NCBI Taxonomy" id="692370"/>
    <lineage>
        <taxon>Bacteria</taxon>
        <taxon>Pseudomonadati</taxon>
        <taxon>Pseudomonadota</taxon>
        <taxon>Alphaproteobacteria</taxon>
        <taxon>Sphingomonadales</taxon>
        <taxon>Erythrobacteraceae</taxon>
        <taxon>Tsuneonella</taxon>
    </lineage>
</organism>
<dbReference type="InterPro" id="IPR011990">
    <property type="entry name" value="TPR-like_helical_dom_sf"/>
</dbReference>
<keyword evidence="1" id="KW-0732">Signal</keyword>
<feature type="chain" id="PRO_5008533909" evidence="1">
    <location>
        <begin position="22"/>
        <end position="408"/>
    </location>
</feature>